<gene>
    <name evidence="1" type="ORF">SAMN05216186_104155</name>
</gene>
<dbReference type="EMBL" id="FNFD01000004">
    <property type="protein sequence ID" value="SDK08273.1"/>
    <property type="molecule type" value="Genomic_DNA"/>
</dbReference>
<evidence type="ECO:0000313" key="1">
    <source>
        <dbReference type="EMBL" id="SDK08273.1"/>
    </source>
</evidence>
<dbReference type="RefSeq" id="WP_255251320.1">
    <property type="nucleotide sequence ID" value="NZ_CBKZNZ010000043.1"/>
</dbReference>
<organism evidence="1 2">
    <name type="scientific">Pseudomonas indica</name>
    <dbReference type="NCBI Taxonomy" id="137658"/>
    <lineage>
        <taxon>Bacteria</taxon>
        <taxon>Pseudomonadati</taxon>
        <taxon>Pseudomonadota</taxon>
        <taxon>Gammaproteobacteria</taxon>
        <taxon>Pseudomonadales</taxon>
        <taxon>Pseudomonadaceae</taxon>
        <taxon>Pseudomonas</taxon>
    </lineage>
</organism>
<evidence type="ECO:0000313" key="2">
    <source>
        <dbReference type="Proteomes" id="UP000198706"/>
    </source>
</evidence>
<dbReference type="AlphaFoldDB" id="A0A1G8YZS2"/>
<keyword evidence="2" id="KW-1185">Reference proteome</keyword>
<evidence type="ECO:0008006" key="3">
    <source>
        <dbReference type="Google" id="ProtNLM"/>
    </source>
</evidence>
<accession>A0A1G8YZS2</accession>
<dbReference type="Proteomes" id="UP000198706">
    <property type="component" value="Unassembled WGS sequence"/>
</dbReference>
<sequence length="41" mass="4481">MVLLLWSLLGNAAAADKVLYLAKQRGRNRVETLDACHTGLV</sequence>
<reference evidence="1 2" key="1">
    <citation type="submission" date="2016-10" db="EMBL/GenBank/DDBJ databases">
        <authorList>
            <person name="de Groot N.N."/>
        </authorList>
    </citation>
    <scope>NUCLEOTIDE SEQUENCE [LARGE SCALE GENOMIC DNA]</scope>
    <source>
        <strain evidence="1 2">JCM 21544</strain>
    </source>
</reference>
<protein>
    <recommendedName>
        <fullName evidence="3">GGDEF domain-containing protein</fullName>
    </recommendedName>
</protein>
<proteinExistence type="predicted"/>
<name>A0A1G8YZS2_9PSED</name>